<name>A0AAD2HTL5_9AGAR</name>
<sequence>VVYIGRAIATVKAAQWEKQLPRSLITEHTELLQTVLPEDQHDFDKAIFQIRTNVSEWLWLNVLTQKDVEDAVDSLGNYFLLRNGEFAQALIQEIERLKLSRLTVRAGSAAIIRDQDLNVALLRASLGTTAQHDPTLSLLRFSLPSGPIRPLLPSLSHTQYPKTADLSASMTVEASQFSAHLLGTTPLTLSYKVSWPLDLFLHKSDLAIYANLFSYLSALRKTHTRIHNCWSSLSNAQRARRRWTGLGEGGTVEDLQVRQTLLRCGWGLVRDMGWFLDTLLSYLMVDVVDVEFSRLKEMLARGRVLPTSASLASLPSAQLATATSAASVASNGQTLDFTTLRNMHSDYLDRLMTGCLLTNTLLTSLLLPILEVCERFGAQVERWNGDVLPALLFEGSLREGHDEVGALVRERQSVVAEINDTFQDLLESFYEQLSMSTSQQAFTATGTDATKSVLLNSSMANQTMFNASKALKGPDGGVRRHVERLLLRLDFNKEFSKGRRRRQLKQGILAEGGLA</sequence>
<evidence type="ECO:0000313" key="8">
    <source>
        <dbReference type="EMBL" id="CAK5280578.1"/>
    </source>
</evidence>
<dbReference type="Pfam" id="PF04130">
    <property type="entry name" value="GCP_C_terminal"/>
    <property type="match status" value="1"/>
</dbReference>
<dbReference type="Gene3D" id="1.20.120.1900">
    <property type="entry name" value="Gamma-tubulin complex, C-terminal domain"/>
    <property type="match status" value="1"/>
</dbReference>
<keyword evidence="3 5" id="KW-0493">Microtubule</keyword>
<keyword evidence="9" id="KW-1185">Reference proteome</keyword>
<dbReference type="GO" id="GO:0007020">
    <property type="term" value="P:microtubule nucleation"/>
    <property type="evidence" value="ECO:0007669"/>
    <property type="project" value="InterPro"/>
</dbReference>
<dbReference type="GO" id="GO:0005874">
    <property type="term" value="C:microtubule"/>
    <property type="evidence" value="ECO:0007669"/>
    <property type="project" value="UniProtKB-KW"/>
</dbReference>
<dbReference type="InterPro" id="IPR042241">
    <property type="entry name" value="GCP_C_sf"/>
</dbReference>
<evidence type="ECO:0000313" key="7">
    <source>
        <dbReference type="EMBL" id="CAK5264956.1"/>
    </source>
</evidence>
<comment type="caution">
    <text evidence="8">The sequence shown here is derived from an EMBL/GenBank/DDBJ whole genome shotgun (WGS) entry which is preliminary data.</text>
</comment>
<dbReference type="GO" id="GO:0000922">
    <property type="term" value="C:spindle pole"/>
    <property type="evidence" value="ECO:0007669"/>
    <property type="project" value="InterPro"/>
</dbReference>
<keyword evidence="4 5" id="KW-0206">Cytoskeleton</keyword>
<dbReference type="PANTHER" id="PTHR19302:SF68">
    <property type="entry name" value="SPINDLE POLE BODY COMPONENT"/>
    <property type="match status" value="1"/>
</dbReference>
<dbReference type="InterPro" id="IPR007259">
    <property type="entry name" value="GCP"/>
</dbReference>
<evidence type="ECO:0000256" key="4">
    <source>
        <dbReference type="ARBA" id="ARBA00023212"/>
    </source>
</evidence>
<organism evidence="8 9">
    <name type="scientific">Mycena citricolor</name>
    <dbReference type="NCBI Taxonomy" id="2018698"/>
    <lineage>
        <taxon>Eukaryota</taxon>
        <taxon>Fungi</taxon>
        <taxon>Dikarya</taxon>
        <taxon>Basidiomycota</taxon>
        <taxon>Agaricomycotina</taxon>
        <taxon>Agaricomycetes</taxon>
        <taxon>Agaricomycetidae</taxon>
        <taxon>Agaricales</taxon>
        <taxon>Marasmiineae</taxon>
        <taxon>Mycenaceae</taxon>
        <taxon>Mycena</taxon>
    </lineage>
</organism>
<dbReference type="GO" id="GO:0000930">
    <property type="term" value="C:gamma-tubulin complex"/>
    <property type="evidence" value="ECO:0007669"/>
    <property type="project" value="TreeGrafter"/>
</dbReference>
<dbReference type="PANTHER" id="PTHR19302">
    <property type="entry name" value="GAMMA TUBULIN COMPLEX PROTEIN"/>
    <property type="match status" value="1"/>
</dbReference>
<feature type="domain" description="Gamma tubulin complex component C-terminal" evidence="6">
    <location>
        <begin position="74"/>
        <end position="493"/>
    </location>
</feature>
<dbReference type="InterPro" id="IPR040457">
    <property type="entry name" value="GCP_C"/>
</dbReference>
<dbReference type="GO" id="GO:0051225">
    <property type="term" value="P:spindle assembly"/>
    <property type="evidence" value="ECO:0007669"/>
    <property type="project" value="TreeGrafter"/>
</dbReference>
<evidence type="ECO:0000256" key="3">
    <source>
        <dbReference type="ARBA" id="ARBA00022701"/>
    </source>
</evidence>
<dbReference type="GO" id="GO:0005816">
    <property type="term" value="C:spindle pole body"/>
    <property type="evidence" value="ECO:0007669"/>
    <property type="project" value="UniProtKB-ARBA"/>
</dbReference>
<dbReference type="GO" id="GO:0000278">
    <property type="term" value="P:mitotic cell cycle"/>
    <property type="evidence" value="ECO:0007669"/>
    <property type="project" value="TreeGrafter"/>
</dbReference>
<accession>A0AAD2HTL5</accession>
<dbReference type="Proteomes" id="UP001295794">
    <property type="component" value="Unassembled WGS sequence"/>
</dbReference>
<keyword evidence="2 5" id="KW-0963">Cytoplasm</keyword>
<feature type="non-terminal residue" evidence="8">
    <location>
        <position position="515"/>
    </location>
</feature>
<dbReference type="GO" id="GO:0051011">
    <property type="term" value="F:microtubule minus-end binding"/>
    <property type="evidence" value="ECO:0007669"/>
    <property type="project" value="TreeGrafter"/>
</dbReference>
<dbReference type="AlphaFoldDB" id="A0AAD2HTL5"/>
<comment type="subcellular location">
    <subcellularLocation>
        <location evidence="5">Cytoplasm</location>
        <location evidence="5">Cytoskeleton</location>
        <location evidence="5">Microtubule organizing center</location>
    </subcellularLocation>
</comment>
<evidence type="ECO:0000313" key="9">
    <source>
        <dbReference type="Proteomes" id="UP001295794"/>
    </source>
</evidence>
<dbReference type="GO" id="GO:0043015">
    <property type="term" value="F:gamma-tubulin binding"/>
    <property type="evidence" value="ECO:0007669"/>
    <property type="project" value="InterPro"/>
</dbReference>
<comment type="similarity">
    <text evidence="1 5">Belongs to the TUBGCP family.</text>
</comment>
<reference evidence="8" key="1">
    <citation type="submission" date="2023-11" db="EMBL/GenBank/DDBJ databases">
        <authorList>
            <person name="De Vega J J."/>
            <person name="De Vega J J."/>
        </authorList>
    </citation>
    <scope>NUCLEOTIDE SEQUENCE</scope>
</reference>
<evidence type="ECO:0000256" key="5">
    <source>
        <dbReference type="RuleBase" id="RU363050"/>
    </source>
</evidence>
<proteinExistence type="inferred from homology"/>
<dbReference type="EMBL" id="CAVNYO010000440">
    <property type="protein sequence ID" value="CAK5280578.1"/>
    <property type="molecule type" value="Genomic_DNA"/>
</dbReference>
<evidence type="ECO:0000259" key="6">
    <source>
        <dbReference type="Pfam" id="PF04130"/>
    </source>
</evidence>
<evidence type="ECO:0000256" key="2">
    <source>
        <dbReference type="ARBA" id="ARBA00022490"/>
    </source>
</evidence>
<evidence type="ECO:0000256" key="1">
    <source>
        <dbReference type="ARBA" id="ARBA00010337"/>
    </source>
</evidence>
<dbReference type="GO" id="GO:0031122">
    <property type="term" value="P:cytoplasmic microtubule organization"/>
    <property type="evidence" value="ECO:0007669"/>
    <property type="project" value="TreeGrafter"/>
</dbReference>
<protein>
    <recommendedName>
        <fullName evidence="5">Spindle pole body component</fullName>
    </recommendedName>
</protein>
<gene>
    <name evidence="8" type="ORF">MYCIT1_LOCUS31090</name>
    <name evidence="7" type="ORF">MYCIT1_LOCUS5564</name>
</gene>
<dbReference type="EMBL" id="CAVNYO010000077">
    <property type="protein sequence ID" value="CAK5264956.1"/>
    <property type="molecule type" value="Genomic_DNA"/>
</dbReference>
<dbReference type="GO" id="GO:0051321">
    <property type="term" value="P:meiotic cell cycle"/>
    <property type="evidence" value="ECO:0007669"/>
    <property type="project" value="TreeGrafter"/>
</dbReference>